<dbReference type="Proteomes" id="UP001440612">
    <property type="component" value="Chromosome"/>
</dbReference>
<protein>
    <recommendedName>
        <fullName evidence="4">Porin</fullName>
    </recommendedName>
</protein>
<proteinExistence type="predicted"/>
<keyword evidence="1" id="KW-0732">Signal</keyword>
<evidence type="ECO:0008006" key="4">
    <source>
        <dbReference type="Google" id="ProtNLM"/>
    </source>
</evidence>
<name>A0ABZ2V883_9RHOB</name>
<dbReference type="RefSeq" id="WP_341368880.1">
    <property type="nucleotide sequence ID" value="NZ_CP150951.2"/>
</dbReference>
<reference evidence="3" key="1">
    <citation type="submission" date="2024-04" db="EMBL/GenBank/DDBJ databases">
        <title>Phylogenomic analyses of a clade within the roseobacter group suggest taxonomic reassignments of species of the genera Aestuariivita, Citreicella, Loktanella, Nautella, Pelagibaca, Ruegeria, Thalassobius, Thiobacimonas and Tropicibacter, and the proposal o.</title>
        <authorList>
            <person name="Jeon C.O."/>
        </authorList>
    </citation>
    <scope>NUCLEOTIDE SEQUENCE [LARGE SCALE GENOMIC DNA]</scope>
    <source>
        <strain evidence="3">BS5-3</strain>
    </source>
</reference>
<sequence>MNKMLLKCGTLALTLAAATHVAAQDLQGTVGLQIGANRVAEYDQPTPELSTVGAATLNGRFAYQPNDTMIYAGDFFLRYDDFANGTQGDFTDNEDPELRGQIGLQALYALTDATRAGGFFSYADQRSQSQDIADEYDTWLLGLTAQTDLSDAFLGYAQLAHGSNTKGDDAGEGFNAGSVVRGGLVYFASDALIIAADLQLAGTPNYIDDDDLGYFNSFELMAEMQLGQSLPLTTEFGLRRSVITSSDEDDHLSEIEAFVGVNYNFGGASLTDKWRNGVAYGTPDLPARASAWTEWAD</sequence>
<accession>A0ABZ2V883</accession>
<feature type="chain" id="PRO_5047000166" description="Porin" evidence="1">
    <location>
        <begin position="24"/>
        <end position="297"/>
    </location>
</feature>
<gene>
    <name evidence="2" type="ORF">AABB29_09290</name>
</gene>
<organism evidence="2 3">
    <name type="scientific">Yoonia phaeophyticola</name>
    <dbReference type="NCBI Taxonomy" id="3137369"/>
    <lineage>
        <taxon>Bacteria</taxon>
        <taxon>Pseudomonadati</taxon>
        <taxon>Pseudomonadota</taxon>
        <taxon>Alphaproteobacteria</taxon>
        <taxon>Rhodobacterales</taxon>
        <taxon>Paracoccaceae</taxon>
        <taxon>Yoonia</taxon>
    </lineage>
</organism>
<evidence type="ECO:0000313" key="3">
    <source>
        <dbReference type="Proteomes" id="UP001440612"/>
    </source>
</evidence>
<evidence type="ECO:0000313" key="2">
    <source>
        <dbReference type="EMBL" id="WZC50779.1"/>
    </source>
</evidence>
<evidence type="ECO:0000256" key="1">
    <source>
        <dbReference type="SAM" id="SignalP"/>
    </source>
</evidence>
<feature type="signal peptide" evidence="1">
    <location>
        <begin position="1"/>
        <end position="23"/>
    </location>
</feature>
<dbReference type="EMBL" id="CP150951">
    <property type="protein sequence ID" value="WZC50779.1"/>
    <property type="molecule type" value="Genomic_DNA"/>
</dbReference>
<keyword evidence="3" id="KW-1185">Reference proteome</keyword>